<name>A0ACB9CMK0_ARCLA</name>
<accession>A0ACB9CMK0</accession>
<evidence type="ECO:0000313" key="2">
    <source>
        <dbReference type="Proteomes" id="UP001055879"/>
    </source>
</evidence>
<proteinExistence type="predicted"/>
<sequence>MGYEEEPKEPNHTSPKLLLFSQRFNKPELQGSCTPPPHTVATVPFQWEEAPGKPRSASTTTANDPPPQKSKSFRSLHLPPKMFTNYAKVGIINVLDGPYVGMHSSYSSPESVVSKSKWKMMMPFRKIMCKQASPVKLSSWSWDSFRDISSRGGGGGRGGRKACMRALIKRFHGDDNILAERGSHVDGASVMDGVDYRNSRWKIP</sequence>
<gene>
    <name evidence="1" type="ORF">L6452_14922</name>
</gene>
<protein>
    <submittedName>
        <fullName evidence="1">Uncharacterized protein</fullName>
    </submittedName>
</protein>
<comment type="caution">
    <text evidence="1">The sequence shown here is derived from an EMBL/GenBank/DDBJ whole genome shotgun (WGS) entry which is preliminary data.</text>
</comment>
<evidence type="ECO:0000313" key="1">
    <source>
        <dbReference type="EMBL" id="KAI3735425.1"/>
    </source>
</evidence>
<keyword evidence="2" id="KW-1185">Reference proteome</keyword>
<organism evidence="1 2">
    <name type="scientific">Arctium lappa</name>
    <name type="common">Greater burdock</name>
    <name type="synonym">Lappa major</name>
    <dbReference type="NCBI Taxonomy" id="4217"/>
    <lineage>
        <taxon>Eukaryota</taxon>
        <taxon>Viridiplantae</taxon>
        <taxon>Streptophyta</taxon>
        <taxon>Embryophyta</taxon>
        <taxon>Tracheophyta</taxon>
        <taxon>Spermatophyta</taxon>
        <taxon>Magnoliopsida</taxon>
        <taxon>eudicotyledons</taxon>
        <taxon>Gunneridae</taxon>
        <taxon>Pentapetalae</taxon>
        <taxon>asterids</taxon>
        <taxon>campanulids</taxon>
        <taxon>Asterales</taxon>
        <taxon>Asteraceae</taxon>
        <taxon>Carduoideae</taxon>
        <taxon>Cardueae</taxon>
        <taxon>Arctiinae</taxon>
        <taxon>Arctium</taxon>
    </lineage>
</organism>
<dbReference type="EMBL" id="CM042050">
    <property type="protein sequence ID" value="KAI3735425.1"/>
    <property type="molecule type" value="Genomic_DNA"/>
</dbReference>
<reference evidence="1 2" key="2">
    <citation type="journal article" date="2022" name="Mol. Ecol. Resour.">
        <title>The genomes of chicory, endive, great burdock and yacon provide insights into Asteraceae paleo-polyploidization history and plant inulin production.</title>
        <authorList>
            <person name="Fan W."/>
            <person name="Wang S."/>
            <person name="Wang H."/>
            <person name="Wang A."/>
            <person name="Jiang F."/>
            <person name="Liu H."/>
            <person name="Zhao H."/>
            <person name="Xu D."/>
            <person name="Zhang Y."/>
        </authorList>
    </citation>
    <scope>NUCLEOTIDE SEQUENCE [LARGE SCALE GENOMIC DNA]</scope>
    <source>
        <strain evidence="2">cv. Niubang</strain>
    </source>
</reference>
<reference evidence="2" key="1">
    <citation type="journal article" date="2022" name="Mol. Ecol. Resour.">
        <title>The genomes of chicory, endive, great burdock and yacon provide insights into Asteraceae palaeo-polyploidization history and plant inulin production.</title>
        <authorList>
            <person name="Fan W."/>
            <person name="Wang S."/>
            <person name="Wang H."/>
            <person name="Wang A."/>
            <person name="Jiang F."/>
            <person name="Liu H."/>
            <person name="Zhao H."/>
            <person name="Xu D."/>
            <person name="Zhang Y."/>
        </authorList>
    </citation>
    <scope>NUCLEOTIDE SEQUENCE [LARGE SCALE GENOMIC DNA]</scope>
    <source>
        <strain evidence="2">cv. Niubang</strain>
    </source>
</reference>
<dbReference type="Proteomes" id="UP001055879">
    <property type="component" value="Linkage Group LG04"/>
</dbReference>